<accession>A0ABS3HVF3</accession>
<comment type="caution">
    <text evidence="1">The sequence shown here is derived from an EMBL/GenBank/DDBJ whole genome shotgun (WGS) entry which is preliminary data.</text>
</comment>
<gene>
    <name evidence="1" type="ORF">DOK76_07075</name>
</gene>
<dbReference type="Gene3D" id="3.40.50.1970">
    <property type="match status" value="1"/>
</dbReference>
<organism evidence="1 2">
    <name type="scientific">Candidatus Vagococcus giribetii</name>
    <dbReference type="NCBI Taxonomy" id="2230876"/>
    <lineage>
        <taxon>Bacteria</taxon>
        <taxon>Bacillati</taxon>
        <taxon>Bacillota</taxon>
        <taxon>Bacilli</taxon>
        <taxon>Lactobacillales</taxon>
        <taxon>Enterococcaceae</taxon>
        <taxon>Vagococcus</taxon>
    </lineage>
</organism>
<keyword evidence="2" id="KW-1185">Reference proteome</keyword>
<evidence type="ECO:0008006" key="3">
    <source>
        <dbReference type="Google" id="ProtNLM"/>
    </source>
</evidence>
<proteinExistence type="predicted"/>
<protein>
    <recommendedName>
        <fullName evidence="3">3-dehydroquinate synthase domain-containing protein</fullName>
    </recommendedName>
</protein>
<evidence type="ECO:0000313" key="2">
    <source>
        <dbReference type="Proteomes" id="UP000664857"/>
    </source>
</evidence>
<dbReference type="SUPFAM" id="SSF56796">
    <property type="entry name" value="Dehydroquinate synthase-like"/>
    <property type="match status" value="1"/>
</dbReference>
<dbReference type="Proteomes" id="UP000664857">
    <property type="component" value="Unassembled WGS sequence"/>
</dbReference>
<reference evidence="1 2" key="1">
    <citation type="submission" date="2021-03" db="EMBL/GenBank/DDBJ databases">
        <title>Enterococcal diversity collection.</title>
        <authorList>
            <person name="Gilmore M.S."/>
            <person name="Schwartzman J."/>
            <person name="Van Tyne D."/>
            <person name="Martin M."/>
            <person name="Earl A.M."/>
            <person name="Manson A.L."/>
            <person name="Straub T."/>
            <person name="Salamzade R."/>
            <person name="Saavedra J."/>
            <person name="Lebreton F."/>
            <person name="Prichula J."/>
            <person name="Schaufler K."/>
            <person name="Gaca A."/>
            <person name="Sgardioli B."/>
            <person name="Wagenaar J."/>
            <person name="Strong T."/>
        </authorList>
    </citation>
    <scope>NUCLEOTIDE SEQUENCE [LARGE SCALE GENOMIC DNA]</scope>
    <source>
        <strain evidence="1 2">DIV0080</strain>
    </source>
</reference>
<name>A0ABS3HVF3_9ENTE</name>
<evidence type="ECO:0000313" key="1">
    <source>
        <dbReference type="EMBL" id="MBO0476826.1"/>
    </source>
</evidence>
<sequence length="348" mass="40699">MKKTVIKQQQSCDITYNKALNRLMTQDYFAYLNDTPCVLFISTQSFYELYYDKFASLIKESDKFYWYLCPDNESINFVKTYNKILVYIEEMKLPVDTSIVSAGNDHLYHLCGALKQTSPYISDFTYLPTSITGFIASLQGKAYLLNQSLTISVEQYVLPDRLVYDTMLNELETKNTWSDDLFNVAKLGVLTNKDLLKLLSREVIETSNRSWAPFLELIIESLEQETTPPVFMLSNISKSFYQLHEAHYLLPSEKEQISFLLFLLWNLKKAEITFDFEGFMKWLYRNGTFNFRLPIQMTTYDIAKVFVDELHRLDQIPYLTKIGDLGVSKAPSIEEMYHVVESYRKIKL</sequence>
<dbReference type="EMBL" id="JAFLVX010000018">
    <property type="protein sequence ID" value="MBO0476826.1"/>
    <property type="molecule type" value="Genomic_DNA"/>
</dbReference>
<dbReference type="RefSeq" id="WP_206966215.1">
    <property type="nucleotide sequence ID" value="NZ_JAFLVX010000018.1"/>
</dbReference>